<dbReference type="InterPro" id="IPR038765">
    <property type="entry name" value="Papain-like_cys_pep_sf"/>
</dbReference>
<keyword evidence="6" id="KW-0175">Coiled coil</keyword>
<evidence type="ECO:0000256" key="6">
    <source>
        <dbReference type="SAM" id="Coils"/>
    </source>
</evidence>
<dbReference type="InterPro" id="IPR051202">
    <property type="entry name" value="Peptidase_C40"/>
</dbReference>
<protein>
    <submittedName>
        <fullName evidence="11">NLP/P60 protein</fullName>
    </submittedName>
    <submittedName>
        <fullName evidence="10">Putative endopeptidase p60</fullName>
        <ecNumber evidence="10">3.4.-.-</ecNumber>
    </submittedName>
</protein>
<sequence length="443" mass="47345">MHKRVICIVMAVGIVFGAGSKAFAEPSLNDQLNASKEQYSQSQAALNASSAKYAELENKIQDLDIKIQKSMVEAEQIKEKISTVQGNIAKEKKNLERAQQRVKDEQEMYKGRLRAMYISGNDGYLNALLDSEGISDFISKVDNIAKVAEFDNKLIASLNERQKEVESKKNLLEKNENQLLSLQNESNKNLADLGKQKVAQEPLVAQYKAEMAAATIASANAKAQVDTINNKIDEQKKAEEAAAQAAREAAQREAQNKAKAVQEASTQVAAATTPVINRGAQVSVPSVQTTTSSSRNSTSSTATNNSGDSKPSTGTSTSNSNVSSASSGSVVGYAQQFLGVKYVWGGTSPSGFDCSGFVQYVYAHFGVSIPRTSQAQFGAGTAVSQSNLQPGDLVFFHDDGSGPGHVGMYIGGGNIIHAPHTGDVVKIVPLSYMSGYCGARRVR</sequence>
<dbReference type="GeneID" id="93072388"/>
<feature type="region of interest" description="Disordered" evidence="7">
    <location>
        <begin position="279"/>
        <end position="327"/>
    </location>
</feature>
<dbReference type="AlphaFoldDB" id="A0A0H3J5L9"/>
<dbReference type="EC" id="3.4.-.-" evidence="10"/>
<keyword evidence="2" id="KW-0645">Protease</keyword>
<evidence type="ECO:0000256" key="3">
    <source>
        <dbReference type="ARBA" id="ARBA00022729"/>
    </source>
</evidence>
<accession>A0A0H3J5L9</accession>
<evidence type="ECO:0000313" key="12">
    <source>
        <dbReference type="Proteomes" id="UP000028042"/>
    </source>
</evidence>
<evidence type="ECO:0000259" key="9">
    <source>
        <dbReference type="PROSITE" id="PS51935"/>
    </source>
</evidence>
<feature type="coiled-coil region" evidence="6">
    <location>
        <begin position="39"/>
        <end position="112"/>
    </location>
</feature>
<dbReference type="Proteomes" id="UP000030905">
    <property type="component" value="Chromosome"/>
</dbReference>
<name>A0A0H3J5L9_CLOPA</name>
<feature type="compositionally biased region" description="Low complexity" evidence="7">
    <location>
        <begin position="281"/>
        <end position="327"/>
    </location>
</feature>
<dbReference type="InterPro" id="IPR000064">
    <property type="entry name" value="NLP_P60_dom"/>
</dbReference>
<dbReference type="Gene3D" id="3.90.1720.10">
    <property type="entry name" value="endopeptidase domain like (from Nostoc punctiforme)"/>
    <property type="match status" value="1"/>
</dbReference>
<evidence type="ECO:0000313" key="11">
    <source>
        <dbReference type="EMBL" id="KRU13769.1"/>
    </source>
</evidence>
<dbReference type="Proteomes" id="UP000028042">
    <property type="component" value="Unassembled WGS sequence"/>
</dbReference>
<feature type="signal peptide" evidence="8">
    <location>
        <begin position="1"/>
        <end position="24"/>
    </location>
</feature>
<feature type="chain" id="PRO_5033717830" evidence="8">
    <location>
        <begin position="25"/>
        <end position="443"/>
    </location>
</feature>
<dbReference type="PROSITE" id="PS51935">
    <property type="entry name" value="NLPC_P60"/>
    <property type="match status" value="1"/>
</dbReference>
<dbReference type="PATRIC" id="fig|1262449.3.peg.19"/>
<evidence type="ECO:0000256" key="7">
    <source>
        <dbReference type="SAM" id="MobiDB-lite"/>
    </source>
</evidence>
<organism evidence="10 13">
    <name type="scientific">Clostridium pasteurianum DSM 525 = ATCC 6013</name>
    <dbReference type="NCBI Taxonomy" id="1262449"/>
    <lineage>
        <taxon>Bacteria</taxon>
        <taxon>Bacillati</taxon>
        <taxon>Bacillota</taxon>
        <taxon>Clostridia</taxon>
        <taxon>Eubacteriales</taxon>
        <taxon>Clostridiaceae</taxon>
        <taxon>Clostridium</taxon>
    </lineage>
</organism>
<keyword evidence="13" id="KW-1185">Reference proteome</keyword>
<keyword evidence="4 10" id="KW-0378">Hydrolase</keyword>
<feature type="region of interest" description="Disordered" evidence="7">
    <location>
        <begin position="239"/>
        <end position="258"/>
    </location>
</feature>
<evidence type="ECO:0000256" key="4">
    <source>
        <dbReference type="ARBA" id="ARBA00022801"/>
    </source>
</evidence>
<dbReference type="RefSeq" id="WP_003440335.1">
    <property type="nucleotide sequence ID" value="NZ_ANZB01000001.1"/>
</dbReference>
<dbReference type="EMBL" id="JPGY02000001">
    <property type="protein sequence ID" value="KRU13769.1"/>
    <property type="molecule type" value="Genomic_DNA"/>
</dbReference>
<dbReference type="Pfam" id="PF24568">
    <property type="entry name" value="CC_PcsB"/>
    <property type="match status" value="1"/>
</dbReference>
<feature type="domain" description="NlpC/P60" evidence="9">
    <location>
        <begin position="324"/>
        <end position="443"/>
    </location>
</feature>
<reference evidence="11" key="2">
    <citation type="submission" date="2015-10" db="EMBL/GenBank/DDBJ databases">
        <title>Improved Draft Genome Sequence of Clostridium pasteurianum Strain ATCC 6013 (DSM 525) Using a Hybrid Next-Generation Sequencing Approach.</title>
        <authorList>
            <person name="Pyne M.E."/>
            <person name="Utturkar S.M."/>
            <person name="Brown S.D."/>
            <person name="Moo-Young M."/>
            <person name="Chung D.A."/>
            <person name="Chou P.C."/>
        </authorList>
    </citation>
    <scope>NUCLEOTIDE SEQUENCE</scope>
    <source>
        <strain evidence="11">ATCC 6013</strain>
    </source>
</reference>
<proteinExistence type="inferred from homology"/>
<dbReference type="GO" id="GO:0006508">
    <property type="term" value="P:proteolysis"/>
    <property type="evidence" value="ECO:0007669"/>
    <property type="project" value="UniProtKB-KW"/>
</dbReference>
<reference evidence="10 13" key="1">
    <citation type="journal article" date="2015" name="Genome Announc.">
        <title>Complete Genome Sequence of the Nitrogen-Fixing and Solvent-Producing Clostridium pasteurianum DSM 525.</title>
        <authorList>
            <person name="Poehlein A."/>
            <person name="Grosse-Honebrink A."/>
            <person name="Zhang Y."/>
            <person name="Minton N.P."/>
            <person name="Daniel R."/>
        </authorList>
    </citation>
    <scope>NUCLEOTIDE SEQUENCE [LARGE SCALE GENOMIC DNA]</scope>
    <source>
        <strain evidence="10">DSM 525</strain>
        <strain evidence="13">DSM 525 / ATCC 6013</strain>
    </source>
</reference>
<keyword evidence="3 8" id="KW-0732">Signal</keyword>
<evidence type="ECO:0000256" key="8">
    <source>
        <dbReference type="SAM" id="SignalP"/>
    </source>
</evidence>
<evidence type="ECO:0000313" key="13">
    <source>
        <dbReference type="Proteomes" id="UP000030905"/>
    </source>
</evidence>
<dbReference type="PANTHER" id="PTHR47053">
    <property type="entry name" value="MUREIN DD-ENDOPEPTIDASE MEPH-RELATED"/>
    <property type="match status" value="1"/>
</dbReference>
<keyword evidence="5" id="KW-0788">Thiol protease</keyword>
<dbReference type="EMBL" id="CP009268">
    <property type="protein sequence ID" value="AJA50218.1"/>
    <property type="molecule type" value="Genomic_DNA"/>
</dbReference>
<evidence type="ECO:0000256" key="2">
    <source>
        <dbReference type="ARBA" id="ARBA00022670"/>
    </source>
</evidence>
<dbReference type="KEGG" id="cpat:CLPA_c01300"/>
<evidence type="ECO:0000313" key="10">
    <source>
        <dbReference type="EMBL" id="AJA50218.1"/>
    </source>
</evidence>
<dbReference type="PANTHER" id="PTHR47053:SF1">
    <property type="entry name" value="MUREIN DD-ENDOPEPTIDASE MEPH-RELATED"/>
    <property type="match status" value="1"/>
</dbReference>
<comment type="similarity">
    <text evidence="1">Belongs to the peptidase C40 family.</text>
</comment>
<dbReference type="InterPro" id="IPR057309">
    <property type="entry name" value="PcsB_CC"/>
</dbReference>
<evidence type="ECO:0000256" key="5">
    <source>
        <dbReference type="ARBA" id="ARBA00022807"/>
    </source>
</evidence>
<dbReference type="eggNOG" id="COG0791">
    <property type="taxonomic scope" value="Bacteria"/>
</dbReference>
<gene>
    <name evidence="10" type="primary">iap</name>
    <name evidence="10" type="ORF">CLPA_c01300</name>
    <name evidence="11" type="ORF">CP6013_03017</name>
</gene>
<dbReference type="SUPFAM" id="SSF54001">
    <property type="entry name" value="Cysteine proteinases"/>
    <property type="match status" value="1"/>
</dbReference>
<dbReference type="eggNOG" id="COG3883">
    <property type="taxonomic scope" value="Bacteria"/>
</dbReference>
<dbReference type="Pfam" id="PF00877">
    <property type="entry name" value="NLPC_P60"/>
    <property type="match status" value="1"/>
</dbReference>
<dbReference type="GO" id="GO:0008234">
    <property type="term" value="F:cysteine-type peptidase activity"/>
    <property type="evidence" value="ECO:0007669"/>
    <property type="project" value="UniProtKB-KW"/>
</dbReference>
<evidence type="ECO:0000256" key="1">
    <source>
        <dbReference type="ARBA" id="ARBA00007074"/>
    </source>
</evidence>
<dbReference type="KEGG" id="cpae:CPAST_c01300"/>
<dbReference type="Gene3D" id="6.10.250.3150">
    <property type="match status" value="1"/>
</dbReference>
<reference evidence="11 12" key="3">
    <citation type="journal article" name="Genome Announc.">
        <title>Improved Draft Genome Sequence of Clostridium pasteurianum Strain ATCC 6013 (DSM 525) Using a Hybrid Next-Generation Sequencing Approach.</title>
        <authorList>
            <person name="Pyne M.E."/>
            <person name="Utturkar S."/>
            <person name="Brown S.D."/>
            <person name="Moo-Young M."/>
            <person name="Chung D.A."/>
            <person name="Chou C.P."/>
        </authorList>
    </citation>
    <scope>NUCLEOTIDE SEQUENCE [LARGE SCALE GENOMIC DNA]</scope>
    <source>
        <strain evidence="11 12">ATCC 6013</strain>
    </source>
</reference>